<gene>
    <name evidence="2" type="ORF">LZZ85_13615</name>
</gene>
<keyword evidence="3" id="KW-1185">Reference proteome</keyword>
<keyword evidence="1" id="KW-0472">Membrane</keyword>
<name>A0ABS9KSR6_9BACT</name>
<evidence type="ECO:0000256" key="1">
    <source>
        <dbReference type="SAM" id="Phobius"/>
    </source>
</evidence>
<dbReference type="Proteomes" id="UP001165367">
    <property type="component" value="Unassembled WGS sequence"/>
</dbReference>
<evidence type="ECO:0000313" key="3">
    <source>
        <dbReference type="Proteomes" id="UP001165367"/>
    </source>
</evidence>
<keyword evidence="1" id="KW-0812">Transmembrane</keyword>
<organism evidence="2 3">
    <name type="scientific">Terrimonas ginsenosidimutans</name>
    <dbReference type="NCBI Taxonomy" id="2908004"/>
    <lineage>
        <taxon>Bacteria</taxon>
        <taxon>Pseudomonadati</taxon>
        <taxon>Bacteroidota</taxon>
        <taxon>Chitinophagia</taxon>
        <taxon>Chitinophagales</taxon>
        <taxon>Chitinophagaceae</taxon>
        <taxon>Terrimonas</taxon>
    </lineage>
</organism>
<keyword evidence="1" id="KW-1133">Transmembrane helix</keyword>
<proteinExistence type="predicted"/>
<dbReference type="RefSeq" id="WP_237872595.1">
    <property type="nucleotide sequence ID" value="NZ_JAKLTR010000008.1"/>
</dbReference>
<protein>
    <submittedName>
        <fullName evidence="2">FixH family protein</fullName>
    </submittedName>
</protein>
<accession>A0ABS9KSR6</accession>
<dbReference type="Pfam" id="PF05751">
    <property type="entry name" value="FixH"/>
    <property type="match status" value="1"/>
</dbReference>
<comment type="caution">
    <text evidence="2">The sequence shown here is derived from an EMBL/GenBank/DDBJ whole genome shotgun (WGS) entry which is preliminary data.</text>
</comment>
<sequence length="145" mass="16805">MSWGNRLLITFIVFGSGMIYLVYRCMNTEFELVEKDYYKNELAYQEVIDASKRSAALNSAVKLTKTGEEMRLLLPAEMKGKKIEGEIWFYCAYDSKKDKRLSLKTDEEGVQVLPVSLLLPGRYLARISWKDGTDSYYQEIFLTIN</sequence>
<feature type="transmembrane region" description="Helical" evidence="1">
    <location>
        <begin position="6"/>
        <end position="23"/>
    </location>
</feature>
<dbReference type="EMBL" id="JAKLTR010000008">
    <property type="protein sequence ID" value="MCG2615332.1"/>
    <property type="molecule type" value="Genomic_DNA"/>
</dbReference>
<evidence type="ECO:0000313" key="2">
    <source>
        <dbReference type="EMBL" id="MCG2615332.1"/>
    </source>
</evidence>
<dbReference type="InterPro" id="IPR008620">
    <property type="entry name" value="FixH"/>
</dbReference>
<reference evidence="2" key="1">
    <citation type="submission" date="2022-01" db="EMBL/GenBank/DDBJ databases">
        <authorList>
            <person name="Jo J.-H."/>
            <person name="Im W.-T."/>
        </authorList>
    </citation>
    <scope>NUCLEOTIDE SEQUENCE</scope>
    <source>
        <strain evidence="2">NA20</strain>
    </source>
</reference>